<feature type="domain" description="Shedu protein SduA C-terminal" evidence="1">
    <location>
        <begin position="244"/>
        <end position="399"/>
    </location>
</feature>
<evidence type="ECO:0000313" key="2">
    <source>
        <dbReference type="EMBL" id="CAH0289527.1"/>
    </source>
</evidence>
<dbReference type="EMBL" id="CAKKMG010000085">
    <property type="protein sequence ID" value="CAH0289527.1"/>
    <property type="molecule type" value="Genomic_DNA"/>
</dbReference>
<name>A0A9W4L242_9BACI</name>
<dbReference type="RefSeq" id="WP_230303485.1">
    <property type="nucleotide sequence ID" value="NZ_CAKKMG010000085.1"/>
</dbReference>
<sequence length="407" mass="48084">MQFNEFIKLNEQIWHEYFSRIFTGFLKKQLTLQDGGKILFPNIILFTQTDDHYIVELLGANRGYSGLTTKKHKEKSTQKYLYQFDYQEESGYEGSMFRFESSDNKVIRGMSGMDGFLLSKSIDKNKLNQRFGFRDHWPTQLVRANEENGPLITFSENFPGCYFNNCVLVNRLNDLYRVKDIVHMTIINKKYSKEFYKEDLNKNLNEAFFQGSLIGVKYCKEEKIEHFVLSSQFVNTFLIPNIRETTIGEFLSKNPSFIQKALSCKQFLYEKELEWVEGNPNLEEKFINPDILIEREDGYFNICDLKLPKLDRKNLTKGKHKRRRFVDDVQEGIAQLANYEEYFHFDKNKEFAKSKYNVEVQSPELILIVGNYENLRAEEVREAARSVKSNYRIIDYDTLNALFLNKI</sequence>
<dbReference type="InterPro" id="IPR025359">
    <property type="entry name" value="SduA_C"/>
</dbReference>
<evidence type="ECO:0000259" key="1">
    <source>
        <dbReference type="Pfam" id="PF14082"/>
    </source>
</evidence>
<comment type="caution">
    <text evidence="2">The sequence shown here is derived from an EMBL/GenBank/DDBJ whole genome shotgun (WGS) entry which is preliminary data.</text>
</comment>
<proteinExistence type="predicted"/>
<dbReference type="AlphaFoldDB" id="A0A9W4L242"/>
<gene>
    <name evidence="2" type="ORF">SRABI133_04190</name>
</gene>
<dbReference type="Pfam" id="PF14082">
    <property type="entry name" value="SduA_C"/>
    <property type="match status" value="1"/>
</dbReference>
<dbReference type="Proteomes" id="UP000789326">
    <property type="component" value="Unassembled WGS sequence"/>
</dbReference>
<reference evidence="2" key="1">
    <citation type="submission" date="2021-11" db="EMBL/GenBank/DDBJ databases">
        <authorList>
            <person name="Bulgarelli D."/>
        </authorList>
    </citation>
    <scope>NUCLEOTIDE SEQUENCE</scope>
    <source>
        <strain evidence="2">Bi133</strain>
    </source>
</reference>
<protein>
    <recommendedName>
        <fullName evidence="1">Shedu protein SduA C-terminal domain-containing protein</fullName>
    </recommendedName>
</protein>
<accession>A0A9W4L242</accession>
<evidence type="ECO:0000313" key="3">
    <source>
        <dbReference type="Proteomes" id="UP000789326"/>
    </source>
</evidence>
<organism evidence="2 3">
    <name type="scientific">Peribacillus simplex</name>
    <dbReference type="NCBI Taxonomy" id="1478"/>
    <lineage>
        <taxon>Bacteria</taxon>
        <taxon>Bacillati</taxon>
        <taxon>Bacillota</taxon>
        <taxon>Bacilli</taxon>
        <taxon>Bacillales</taxon>
        <taxon>Bacillaceae</taxon>
        <taxon>Peribacillus</taxon>
    </lineage>
</organism>